<proteinExistence type="predicted"/>
<name>A0A3L8Q1D3_9GAMM</name>
<accession>A0A3L8Q1D3</accession>
<keyword evidence="2" id="KW-1185">Reference proteome</keyword>
<reference evidence="1 2" key="1">
    <citation type="submission" date="2018-09" db="EMBL/GenBank/DDBJ databases">
        <title>Phylogeny of the Shewanellaceae, and recommendation for two new genera, Pseudoshewanella and Parashewanella.</title>
        <authorList>
            <person name="Wang G."/>
        </authorList>
    </citation>
    <scope>NUCLEOTIDE SEQUENCE [LARGE SCALE GENOMIC DNA]</scope>
    <source>
        <strain evidence="1 2">C51</strain>
    </source>
</reference>
<evidence type="ECO:0000313" key="2">
    <source>
        <dbReference type="Proteomes" id="UP000281474"/>
    </source>
</evidence>
<dbReference type="RefSeq" id="WP_121838088.1">
    <property type="nucleotide sequence ID" value="NZ_ML014762.1"/>
</dbReference>
<dbReference type="Proteomes" id="UP000281474">
    <property type="component" value="Unassembled WGS sequence"/>
</dbReference>
<gene>
    <name evidence="1" type="ORF">D5018_05930</name>
</gene>
<comment type="caution">
    <text evidence="1">The sequence shown here is derived from an EMBL/GenBank/DDBJ whole genome shotgun (WGS) entry which is preliminary data.</text>
</comment>
<protein>
    <submittedName>
        <fullName evidence="1">Uncharacterized protein</fullName>
    </submittedName>
</protein>
<dbReference type="OrthoDB" id="9867864at2"/>
<dbReference type="AlphaFoldDB" id="A0A3L8Q1D3"/>
<dbReference type="EMBL" id="QZEI01000013">
    <property type="protein sequence ID" value="RLV60638.1"/>
    <property type="molecule type" value="Genomic_DNA"/>
</dbReference>
<evidence type="ECO:0000313" key="1">
    <source>
        <dbReference type="EMBL" id="RLV60638.1"/>
    </source>
</evidence>
<sequence length="502" mass="57555">MSMFAVESPLASTYVDAVVPPAKASSQIKSLFTCERFIDLTRYAEGVEQLKSALCELYHEYVFEVEKAINHNWNDHVLKSASAENAILLLYLNGTLDEVGYINAVIVVKAFQQFGLSESKTEHDIPCNSCEVIDLSLDENASDKDRILAISEWRESETTQKELDFAKVLKNAKQDGAFVLKVELSDVPINLERSANNEKLTSAIHQIEIYKDAPQGVVFWDEEANTLYIPLFDVMQEAINLEEFPIRPTPIFGTTSADDLAELRAKGKHPVILTNDSILNNFHDVHGRFASRLFPLLHDVQHTIYLSRIPDDWKTFLLYLDSVNQQIIKTRGNEEYDDVKVKLESFFTRISPFLQNNNVAGLGSQELSELLLTRLNSKEFLAFMESYQVERCLLDQDIEISDPKYMGAAVASLFERFCFQLGSELAQDELLLVCVYLDFLSNQNKESLEKFKQPFELYLKVKNHHIKLQMERYFVVDKHLKQAVEITEFELKLMSYLLEDIQ</sequence>
<organism evidence="1 2">
    <name type="scientific">Parashewanella curva</name>
    <dbReference type="NCBI Taxonomy" id="2338552"/>
    <lineage>
        <taxon>Bacteria</taxon>
        <taxon>Pseudomonadati</taxon>
        <taxon>Pseudomonadota</taxon>
        <taxon>Gammaproteobacteria</taxon>
        <taxon>Alteromonadales</taxon>
        <taxon>Shewanellaceae</taxon>
        <taxon>Parashewanella</taxon>
    </lineage>
</organism>